<gene>
    <name evidence="2" type="ordered locus">XC_2392</name>
    <name evidence="3" type="ordered locus">XC_2590</name>
    <name evidence="4" type="ordered locus">XC_2790</name>
    <name evidence="5" type="ordered locus">XC_3995</name>
</gene>
<dbReference type="HOGENOM" id="CLU_061699_0_0_6"/>
<dbReference type="RefSeq" id="WP_011035386.1">
    <property type="nucleotide sequence ID" value="NC_007086.1"/>
</dbReference>
<dbReference type="NCBIfam" id="NF033591">
    <property type="entry name" value="transpos_IS4_2"/>
    <property type="match status" value="1"/>
</dbReference>
<dbReference type="Pfam" id="PF01609">
    <property type="entry name" value="DDE_Tnp_1"/>
    <property type="match status" value="1"/>
</dbReference>
<dbReference type="InterPro" id="IPR012337">
    <property type="entry name" value="RNaseH-like_sf"/>
</dbReference>
<evidence type="ECO:0000313" key="5">
    <source>
        <dbReference type="EMBL" id="AAY51034.1"/>
    </source>
</evidence>
<dbReference type="KEGG" id="xcb:XC_2790"/>
<dbReference type="PANTHER" id="PTHR35404:SF8">
    <property type="entry name" value="TRANSPOSASE OF TN10"/>
    <property type="match status" value="1"/>
</dbReference>
<dbReference type="KEGG" id="xcb:XC_2392"/>
<proteinExistence type="predicted"/>
<dbReference type="EMBL" id="CP000050">
    <property type="protein sequence ID" value="AAY49444.1"/>
    <property type="molecule type" value="Genomic_DNA"/>
</dbReference>
<dbReference type="KEGG" id="xcb:XC_3995"/>
<dbReference type="SUPFAM" id="SSF53098">
    <property type="entry name" value="Ribonuclease H-like"/>
    <property type="match status" value="1"/>
</dbReference>
<dbReference type="InterPro" id="IPR002559">
    <property type="entry name" value="Transposase_11"/>
</dbReference>
<dbReference type="InterPro" id="IPR047658">
    <property type="entry name" value="IS4-like_transpos"/>
</dbReference>
<reference evidence="3 6" key="1">
    <citation type="journal article" date="2005" name="Genome Res.">
        <title>Comparative and functional genomic analyses of the pathogenicity of phytopathogen Xanthomonas campestris pv. campestris.</title>
        <authorList>
            <person name="Qian W."/>
            <person name="Jia Y."/>
            <person name="Ren S.X."/>
            <person name="He Y.Q."/>
            <person name="Feng J.X."/>
            <person name="Lu L.F."/>
            <person name="Sun Q."/>
            <person name="Ying G."/>
            <person name="Tang D.J."/>
            <person name="Tang H."/>
            <person name="Wu W."/>
            <person name="Hao P."/>
            <person name="Wang L."/>
            <person name="Jiang B.L."/>
            <person name="Zeng S."/>
            <person name="Gu W.Y."/>
            <person name="Lu G."/>
            <person name="Rong L."/>
            <person name="Tian Y."/>
            <person name="Yao Z."/>
            <person name="Fu G."/>
            <person name="Chen B."/>
            <person name="Fang R."/>
            <person name="Qiang B."/>
            <person name="Chen Z."/>
            <person name="Zhao G.P."/>
            <person name="Tang J.L."/>
            <person name="He C."/>
        </authorList>
    </citation>
    <scope>NUCLEOTIDE SEQUENCE [LARGE SCALE GENOMIC DNA]</scope>
    <source>
        <strain evidence="3 6">8004</strain>
    </source>
</reference>
<accession>A0A0H2X8P3</accession>
<dbReference type="EMBL" id="CP000050">
    <property type="protein sequence ID" value="AAY49839.1"/>
    <property type="molecule type" value="Genomic_DNA"/>
</dbReference>
<sequence>MRASEVLQKCLPNSLSGMHALRERALLHAVEALLHGRRLTLMDIARSWPSALRVRAPLKAVDRLLSNRNLQVERSVIDHEMAHWLLRGAQPVIVIDWSDLKPDKSWCLLRAAVPVGGRTLTLLDMVVPGKQQGSPGAERRFLQQLRALVPDDVRPILVTDAGFRTPWFRAVSAMGWCWVGRLRGRTQVKPQDVRDEADQWIDSRKLHVLASNRACELPPMQANRSDPLDCRLVIYAKARQGRKQCNRRSPAKVSRASSSLKAAAREREPWLIVASPQLQAPSAKQLVNVYARRMQIELAFRDLKSHRYGQALEDSLTRRGERLQILLLINTLAAFASWLAGLGCEATGIAQWLSPRNSTRKLYSTLRIGREALVRQWPMEPVSRWIGRLRALPAAVREQMTLTV</sequence>
<evidence type="ECO:0000313" key="2">
    <source>
        <dbReference type="EMBL" id="AAY49444.1"/>
    </source>
</evidence>
<evidence type="ECO:0000259" key="1">
    <source>
        <dbReference type="Pfam" id="PF01609"/>
    </source>
</evidence>
<organism evidence="3 6">
    <name type="scientific">Xanthomonas campestris pv. campestris (strain 8004)</name>
    <dbReference type="NCBI Taxonomy" id="314565"/>
    <lineage>
        <taxon>Bacteria</taxon>
        <taxon>Pseudomonadati</taxon>
        <taxon>Pseudomonadota</taxon>
        <taxon>Gammaproteobacteria</taxon>
        <taxon>Lysobacterales</taxon>
        <taxon>Lysobacteraceae</taxon>
        <taxon>Xanthomonas</taxon>
    </lineage>
</organism>
<dbReference type="GO" id="GO:0004803">
    <property type="term" value="F:transposase activity"/>
    <property type="evidence" value="ECO:0007669"/>
    <property type="project" value="InterPro"/>
</dbReference>
<evidence type="ECO:0000313" key="3">
    <source>
        <dbReference type="EMBL" id="AAY49640.1"/>
    </source>
</evidence>
<dbReference type="KEGG" id="xcb:XC_2590"/>
<protein>
    <submittedName>
        <fullName evidence="3">IS1481 transposase</fullName>
    </submittedName>
</protein>
<dbReference type="Proteomes" id="UP000000420">
    <property type="component" value="Chromosome"/>
</dbReference>
<dbReference type="GO" id="GO:0003677">
    <property type="term" value="F:DNA binding"/>
    <property type="evidence" value="ECO:0007669"/>
    <property type="project" value="InterPro"/>
</dbReference>
<dbReference type="EMBL" id="CP000050">
    <property type="protein sequence ID" value="AAY49640.1"/>
    <property type="molecule type" value="Genomic_DNA"/>
</dbReference>
<name>A0A0H2X8P3_XANC8</name>
<dbReference type="EMBL" id="CP000050">
    <property type="protein sequence ID" value="AAY51034.1"/>
    <property type="molecule type" value="Genomic_DNA"/>
</dbReference>
<dbReference type="PANTHER" id="PTHR35404">
    <property type="entry name" value="TRANSPOSASE OF TN10"/>
    <property type="match status" value="1"/>
</dbReference>
<feature type="domain" description="Transposase IS4-like" evidence="1">
    <location>
        <begin position="90"/>
        <end position="329"/>
    </location>
</feature>
<evidence type="ECO:0000313" key="4">
    <source>
        <dbReference type="EMBL" id="AAY49839.1"/>
    </source>
</evidence>
<dbReference type="GO" id="GO:0006313">
    <property type="term" value="P:DNA transposition"/>
    <property type="evidence" value="ECO:0007669"/>
    <property type="project" value="InterPro"/>
</dbReference>
<dbReference type="AlphaFoldDB" id="A0A0H2X8P3"/>
<evidence type="ECO:0000313" key="6">
    <source>
        <dbReference type="Proteomes" id="UP000000420"/>
    </source>
</evidence>